<dbReference type="PANTHER" id="PTHR45528">
    <property type="entry name" value="SENSOR HISTIDINE KINASE CPXA"/>
    <property type="match status" value="1"/>
</dbReference>
<evidence type="ECO:0000313" key="17">
    <source>
        <dbReference type="EMBL" id="KUP07715.1"/>
    </source>
</evidence>
<keyword evidence="11 14" id="KW-1133">Transmembrane helix</keyword>
<evidence type="ECO:0000259" key="15">
    <source>
        <dbReference type="PROSITE" id="PS50109"/>
    </source>
</evidence>
<dbReference type="CDD" id="cd00075">
    <property type="entry name" value="HATPase"/>
    <property type="match status" value="1"/>
</dbReference>
<evidence type="ECO:0000256" key="9">
    <source>
        <dbReference type="ARBA" id="ARBA00022777"/>
    </source>
</evidence>
<comment type="catalytic activity">
    <reaction evidence="1">
        <text>ATP + protein L-histidine = ADP + protein N-phospho-L-histidine.</text>
        <dbReference type="EC" id="2.7.13.3"/>
    </reaction>
</comment>
<dbReference type="Pfam" id="PF02518">
    <property type="entry name" value="HATPase_c"/>
    <property type="match status" value="1"/>
</dbReference>
<gene>
    <name evidence="17" type="ORF">Q75_04215</name>
</gene>
<dbReference type="InterPro" id="IPR003594">
    <property type="entry name" value="HATPase_dom"/>
</dbReference>
<keyword evidence="7 14" id="KW-0812">Transmembrane</keyword>
<dbReference type="GO" id="GO:0000155">
    <property type="term" value="F:phosphorelay sensor kinase activity"/>
    <property type="evidence" value="ECO:0007669"/>
    <property type="project" value="InterPro"/>
</dbReference>
<evidence type="ECO:0000256" key="10">
    <source>
        <dbReference type="ARBA" id="ARBA00022840"/>
    </source>
</evidence>
<dbReference type="SMART" id="SM00387">
    <property type="entry name" value="HATPase_c"/>
    <property type="match status" value="1"/>
</dbReference>
<dbReference type="GO" id="GO:0005886">
    <property type="term" value="C:plasma membrane"/>
    <property type="evidence" value="ECO:0007669"/>
    <property type="project" value="UniProtKB-SubCell"/>
</dbReference>
<dbReference type="PATRIC" id="fig|1150625.3.peg.880"/>
<evidence type="ECO:0000256" key="7">
    <source>
        <dbReference type="ARBA" id="ARBA00022692"/>
    </source>
</evidence>
<dbReference type="Gene3D" id="1.10.287.130">
    <property type="match status" value="1"/>
</dbReference>
<accession>A0A147KAM9</accession>
<dbReference type="Pfam" id="PF00512">
    <property type="entry name" value="HisKA"/>
    <property type="match status" value="1"/>
</dbReference>
<organism evidence="17 18">
    <name type="scientific">Bacillus coahuilensis p1.1.43</name>
    <dbReference type="NCBI Taxonomy" id="1150625"/>
    <lineage>
        <taxon>Bacteria</taxon>
        <taxon>Bacillati</taxon>
        <taxon>Bacillota</taxon>
        <taxon>Bacilli</taxon>
        <taxon>Bacillales</taxon>
        <taxon>Bacillaceae</taxon>
        <taxon>Bacillus</taxon>
    </lineage>
</organism>
<dbReference type="InterPro" id="IPR005467">
    <property type="entry name" value="His_kinase_dom"/>
</dbReference>
<keyword evidence="9" id="KW-0418">Kinase</keyword>
<evidence type="ECO:0000256" key="3">
    <source>
        <dbReference type="ARBA" id="ARBA00012438"/>
    </source>
</evidence>
<dbReference type="CDD" id="cd00082">
    <property type="entry name" value="HisKA"/>
    <property type="match status" value="1"/>
</dbReference>
<dbReference type="PANTHER" id="PTHR45528:SF1">
    <property type="entry name" value="SENSOR HISTIDINE KINASE CPXA"/>
    <property type="match status" value="1"/>
</dbReference>
<dbReference type="EMBL" id="LDYG01000020">
    <property type="protein sequence ID" value="KUP07715.1"/>
    <property type="molecule type" value="Genomic_DNA"/>
</dbReference>
<reference evidence="17 18" key="1">
    <citation type="journal article" date="2016" name="Front. Microbiol.">
        <title>Microevolution Analysis of Bacillus coahuilensis Unveils Differences in Phosphorus Acquisition Strategies and Their Regulation.</title>
        <authorList>
            <person name="Gomez-Lunar Z."/>
            <person name="Hernandez-Gonzalez I."/>
            <person name="Rodriguez-Torres M.D."/>
            <person name="Souza V."/>
            <person name="Olmedo-Alvarez G."/>
        </authorList>
    </citation>
    <scope>NUCLEOTIDE SEQUENCE [LARGE SCALE GENOMIC DNA]</scope>
    <source>
        <strain evidence="18">p1.1.43</strain>
    </source>
</reference>
<comment type="caution">
    <text evidence="17">The sequence shown here is derived from an EMBL/GenBank/DDBJ whole genome shotgun (WGS) entry which is preliminary data.</text>
</comment>
<evidence type="ECO:0000256" key="5">
    <source>
        <dbReference type="ARBA" id="ARBA00022553"/>
    </source>
</evidence>
<dbReference type="OrthoDB" id="3436at2"/>
<sequence>MRKLAGKLLLLLLGMLLVTILVSFTLTGFLYERLYVNSIKEELVQYGENVSLDYDGGDVSDIFVWNVEYLNEKTRFEIFAVRNPRELSACVPFEIDYNALIGSKERAQLLDGQSVIDVGYEERFKRDLVSVVVPLLDEDRLEGILYLYYPLENIQELTENYALLWVLCIFLFSMIISVIGAKGVSYVINPLLEMKDAAKNISRGDLTSRVNVSSRDEIGELAETFNKMAESLEKEDERNKEFLATVSHELRTPITYIKGYNEALQMNLGTEIERAQYFQLISRETSRLDKMVNELLDMMKLETGNFHIELEPIALAETVRQAVDSFKSFAESHGIDVLIELNEDIIVQGDEGRIHQILHNLLRNSLQYMNGSGTIQITLDDSLSREEAVLTVSDTGIGIPEEHLPFVTERFYRVNKARTRSDGGSGLGLAIVSQLVELHNGRLTITSKVNEGTTVEIRLPLIVTEDG</sequence>
<evidence type="ECO:0000256" key="14">
    <source>
        <dbReference type="SAM" id="Phobius"/>
    </source>
</evidence>
<dbReference type="Gene3D" id="3.30.565.10">
    <property type="entry name" value="Histidine kinase-like ATPase, C-terminal domain"/>
    <property type="match status" value="1"/>
</dbReference>
<comment type="subcellular location">
    <subcellularLocation>
        <location evidence="2">Cell membrane</location>
        <topology evidence="2">Multi-pass membrane protein</topology>
    </subcellularLocation>
</comment>
<dbReference type="PROSITE" id="PS50109">
    <property type="entry name" value="HIS_KIN"/>
    <property type="match status" value="1"/>
</dbReference>
<dbReference type="InterPro" id="IPR003661">
    <property type="entry name" value="HisK_dim/P_dom"/>
</dbReference>
<evidence type="ECO:0000256" key="12">
    <source>
        <dbReference type="ARBA" id="ARBA00023012"/>
    </source>
</evidence>
<evidence type="ECO:0000256" key="13">
    <source>
        <dbReference type="ARBA" id="ARBA00023136"/>
    </source>
</evidence>
<dbReference type="EC" id="2.7.13.3" evidence="3"/>
<proteinExistence type="predicted"/>
<evidence type="ECO:0000256" key="11">
    <source>
        <dbReference type="ARBA" id="ARBA00022989"/>
    </source>
</evidence>
<dbReference type="SMART" id="SM00388">
    <property type="entry name" value="HisKA"/>
    <property type="match status" value="1"/>
</dbReference>
<evidence type="ECO:0000256" key="4">
    <source>
        <dbReference type="ARBA" id="ARBA00022475"/>
    </source>
</evidence>
<dbReference type="SMART" id="SM00304">
    <property type="entry name" value="HAMP"/>
    <property type="match status" value="1"/>
</dbReference>
<keyword evidence="18" id="KW-1185">Reference proteome</keyword>
<dbReference type="Pfam" id="PF00672">
    <property type="entry name" value="HAMP"/>
    <property type="match status" value="1"/>
</dbReference>
<dbReference type="CDD" id="cd06225">
    <property type="entry name" value="HAMP"/>
    <property type="match status" value="1"/>
</dbReference>
<feature type="domain" description="HAMP" evidence="16">
    <location>
        <begin position="185"/>
        <end position="237"/>
    </location>
</feature>
<dbReference type="FunFam" id="1.10.287.130:FF:000001">
    <property type="entry name" value="Two-component sensor histidine kinase"/>
    <property type="match status" value="1"/>
</dbReference>
<dbReference type="InterPro" id="IPR036097">
    <property type="entry name" value="HisK_dim/P_sf"/>
</dbReference>
<dbReference type="FunFam" id="3.30.565.10:FF:000006">
    <property type="entry name" value="Sensor histidine kinase WalK"/>
    <property type="match status" value="1"/>
</dbReference>
<evidence type="ECO:0000256" key="1">
    <source>
        <dbReference type="ARBA" id="ARBA00000085"/>
    </source>
</evidence>
<dbReference type="STRING" id="1150625.Q75_04215"/>
<dbReference type="Gene3D" id="6.10.340.10">
    <property type="match status" value="1"/>
</dbReference>
<evidence type="ECO:0000256" key="8">
    <source>
        <dbReference type="ARBA" id="ARBA00022741"/>
    </source>
</evidence>
<keyword evidence="12" id="KW-0902">Two-component regulatory system</keyword>
<dbReference type="InterPro" id="IPR003660">
    <property type="entry name" value="HAMP_dom"/>
</dbReference>
<dbReference type="InterPro" id="IPR050398">
    <property type="entry name" value="HssS/ArlS-like"/>
</dbReference>
<feature type="transmembrane region" description="Helical" evidence="14">
    <location>
        <begin position="162"/>
        <end position="181"/>
    </location>
</feature>
<evidence type="ECO:0000259" key="16">
    <source>
        <dbReference type="PROSITE" id="PS50885"/>
    </source>
</evidence>
<feature type="domain" description="Histidine kinase" evidence="15">
    <location>
        <begin position="245"/>
        <end position="463"/>
    </location>
</feature>
<keyword evidence="13 14" id="KW-0472">Membrane</keyword>
<keyword evidence="5" id="KW-0597">Phosphoprotein</keyword>
<dbReference type="Proteomes" id="UP000074108">
    <property type="component" value="Unassembled WGS sequence"/>
</dbReference>
<evidence type="ECO:0000256" key="2">
    <source>
        <dbReference type="ARBA" id="ARBA00004651"/>
    </source>
</evidence>
<dbReference type="PRINTS" id="PR00344">
    <property type="entry name" value="BCTRLSENSOR"/>
</dbReference>
<keyword evidence="10" id="KW-0067">ATP-binding</keyword>
<dbReference type="InterPro" id="IPR004358">
    <property type="entry name" value="Sig_transdc_His_kin-like_C"/>
</dbReference>
<name>A0A147KAM9_9BACI</name>
<dbReference type="SUPFAM" id="SSF47384">
    <property type="entry name" value="Homodimeric domain of signal transducing histidine kinase"/>
    <property type="match status" value="1"/>
</dbReference>
<dbReference type="SUPFAM" id="SSF158472">
    <property type="entry name" value="HAMP domain-like"/>
    <property type="match status" value="1"/>
</dbReference>
<evidence type="ECO:0000313" key="18">
    <source>
        <dbReference type="Proteomes" id="UP000074108"/>
    </source>
</evidence>
<keyword evidence="6" id="KW-0808">Transferase</keyword>
<keyword evidence="4" id="KW-1003">Cell membrane</keyword>
<dbReference type="PROSITE" id="PS50885">
    <property type="entry name" value="HAMP"/>
    <property type="match status" value="1"/>
</dbReference>
<dbReference type="SUPFAM" id="SSF55874">
    <property type="entry name" value="ATPase domain of HSP90 chaperone/DNA topoisomerase II/histidine kinase"/>
    <property type="match status" value="1"/>
</dbReference>
<evidence type="ECO:0000256" key="6">
    <source>
        <dbReference type="ARBA" id="ARBA00022679"/>
    </source>
</evidence>
<dbReference type="InterPro" id="IPR036890">
    <property type="entry name" value="HATPase_C_sf"/>
</dbReference>
<keyword evidence="8" id="KW-0547">Nucleotide-binding</keyword>
<protein>
    <recommendedName>
        <fullName evidence="3">histidine kinase</fullName>
        <ecNumber evidence="3">2.7.13.3</ecNumber>
    </recommendedName>
</protein>
<dbReference type="RefSeq" id="WP_059350503.1">
    <property type="nucleotide sequence ID" value="NZ_LDYG01000020.1"/>
</dbReference>
<dbReference type="AlphaFoldDB" id="A0A147KAM9"/>
<dbReference type="GO" id="GO:0005524">
    <property type="term" value="F:ATP binding"/>
    <property type="evidence" value="ECO:0007669"/>
    <property type="project" value="UniProtKB-KW"/>
</dbReference>